<comment type="similarity">
    <text evidence="6">Belongs to the ABC-4 integral membrane protein family.</text>
</comment>
<dbReference type="PANTHER" id="PTHR46795">
    <property type="entry name" value="ABC TRANSPORTER PERMEASE-RELATED-RELATED"/>
    <property type="match status" value="1"/>
</dbReference>
<sequence length="644" mass="74397">MTFNKIAFKIFKANLRRYLLFFLCNSFSIMVFFTYATIYTNKKFMNPSNINYSITGNMVAPGVMVMLFSAFFIFYAQNSFIKFRKKEFGLFMVLGMTNNYIQRMMIIENGLIAIFSLLTGLASGIIFSKLFYMLIIKIIDVKGVPFSISIQSYIYTTIFFTAIYLLVIIKGLIESFRYEIINLLKSTRKQDDNFLNSPIWSVIGIILIVIACLDMMVNNSVENSSVSLRSLVVCFLGIYLLISNMAWIFSKVTNYFHYKSYKNILFIANMKHTLGQSKKILFIITLFVSMTIFMSTIAVIIISDSKRISTANNPYDIAYAEVFGKNKITAPQLDNILKNSKTNLTSLKSIDFISQPYITILSDKNLNTNLGTQLKVEKGSFTSLFQIVKDDGYEHDTSAITSLVVPIKGTNNTYKPGGKITKVLFNNIPILSDGHYVILNDNDFQNIRTNSKQNDVGTIKLMNFNDWYKTKEVLDELKSNLETSNRKNKTFFENINDDIKWFKPASRITDYLDEKQSGSYLLFLCSFVGILFFLSSVVMLHFKLLTEYDNEKIKYKKLYKIGITDNEVARFISKELKVLFFVPYILSIFVSAFYSYHFPVKQGGQMVTLMYSLIISFIYFCFQIVFYLVYNKMYVKRLIKDLEK</sequence>
<feature type="transmembrane region" description="Helical" evidence="6">
    <location>
        <begin position="58"/>
        <end position="76"/>
    </location>
</feature>
<keyword evidence="6" id="KW-0813">Transport</keyword>
<organism evidence="8 9">
    <name type="scientific">Clostridium estertheticum</name>
    <dbReference type="NCBI Taxonomy" id="238834"/>
    <lineage>
        <taxon>Bacteria</taxon>
        <taxon>Bacillati</taxon>
        <taxon>Bacillota</taxon>
        <taxon>Clostridia</taxon>
        <taxon>Eubacteriales</taxon>
        <taxon>Clostridiaceae</taxon>
        <taxon>Clostridium</taxon>
    </lineage>
</organism>
<dbReference type="InterPro" id="IPR027022">
    <property type="entry name" value="ABC_permease_BceB-typ"/>
</dbReference>
<evidence type="ECO:0000256" key="6">
    <source>
        <dbReference type="PIRNR" id="PIRNR018968"/>
    </source>
</evidence>
<feature type="transmembrane region" description="Helical" evidence="6">
    <location>
        <begin position="18"/>
        <end position="38"/>
    </location>
</feature>
<feature type="transmembrane region" description="Helical" evidence="6">
    <location>
        <begin position="194"/>
        <end position="216"/>
    </location>
</feature>
<feature type="domain" description="ABC3 transporter permease C-terminal" evidence="7">
    <location>
        <begin position="63"/>
        <end position="169"/>
    </location>
</feature>
<feature type="transmembrane region" description="Helical" evidence="6">
    <location>
        <begin position="520"/>
        <end position="542"/>
    </location>
</feature>
<comment type="caution">
    <text evidence="8">The sequence shown here is derived from an EMBL/GenBank/DDBJ whole genome shotgun (WGS) entry which is preliminary data.</text>
</comment>
<evidence type="ECO:0000313" key="8">
    <source>
        <dbReference type="EMBL" id="MPQ61406.1"/>
    </source>
</evidence>
<feature type="transmembrane region" description="Helical" evidence="6">
    <location>
        <begin position="609"/>
        <end position="630"/>
    </location>
</feature>
<dbReference type="GO" id="GO:0055085">
    <property type="term" value="P:transmembrane transport"/>
    <property type="evidence" value="ECO:0007669"/>
    <property type="project" value="UniProtKB-UniRule"/>
</dbReference>
<name>A0A5N7IY61_9CLOT</name>
<accession>A0A5N7IY61</accession>
<feature type="transmembrane region" description="Helical" evidence="6">
    <location>
        <begin position="578"/>
        <end position="597"/>
    </location>
</feature>
<keyword evidence="2 6" id="KW-1003">Cell membrane</keyword>
<evidence type="ECO:0000256" key="3">
    <source>
        <dbReference type="ARBA" id="ARBA00022692"/>
    </source>
</evidence>
<dbReference type="GO" id="GO:0005886">
    <property type="term" value="C:plasma membrane"/>
    <property type="evidence" value="ECO:0007669"/>
    <property type="project" value="UniProtKB-SubCell"/>
</dbReference>
<keyword evidence="3 6" id="KW-0812">Transmembrane</keyword>
<evidence type="ECO:0000259" key="7">
    <source>
        <dbReference type="Pfam" id="PF02687"/>
    </source>
</evidence>
<evidence type="ECO:0000256" key="2">
    <source>
        <dbReference type="ARBA" id="ARBA00022475"/>
    </source>
</evidence>
<gene>
    <name evidence="8" type="ORF">E4V82_04690</name>
</gene>
<dbReference type="PIRSF" id="PIRSF018968">
    <property type="entry name" value="ABC_permease_BceB"/>
    <property type="match status" value="1"/>
</dbReference>
<feature type="transmembrane region" description="Helical" evidence="6">
    <location>
        <begin position="228"/>
        <end position="249"/>
    </location>
</feature>
<keyword evidence="4 6" id="KW-1133">Transmembrane helix</keyword>
<dbReference type="InterPro" id="IPR052536">
    <property type="entry name" value="ABC-4_Integral_Memb_Prot"/>
</dbReference>
<dbReference type="InterPro" id="IPR003838">
    <property type="entry name" value="ABC3_permease_C"/>
</dbReference>
<protein>
    <submittedName>
        <fullName evidence="8">ABC transporter permease</fullName>
    </submittedName>
</protein>
<dbReference type="Pfam" id="PF02687">
    <property type="entry name" value="FtsX"/>
    <property type="match status" value="1"/>
</dbReference>
<comment type="subcellular location">
    <subcellularLocation>
        <location evidence="1 6">Cell membrane</location>
        <topology evidence="1 6">Multi-pass membrane protein</topology>
    </subcellularLocation>
</comment>
<evidence type="ECO:0000256" key="4">
    <source>
        <dbReference type="ARBA" id="ARBA00022989"/>
    </source>
</evidence>
<dbReference type="AlphaFoldDB" id="A0A5N7IY61"/>
<feature type="transmembrane region" description="Helical" evidence="6">
    <location>
        <begin position="280"/>
        <end position="302"/>
    </location>
</feature>
<dbReference type="EMBL" id="SPSF01000015">
    <property type="protein sequence ID" value="MPQ61406.1"/>
    <property type="molecule type" value="Genomic_DNA"/>
</dbReference>
<dbReference type="Proteomes" id="UP000342249">
    <property type="component" value="Unassembled WGS sequence"/>
</dbReference>
<evidence type="ECO:0000256" key="5">
    <source>
        <dbReference type="ARBA" id="ARBA00023136"/>
    </source>
</evidence>
<dbReference type="PANTHER" id="PTHR46795:SF1">
    <property type="entry name" value="ABC TRANSPORTER PERMEASE PROTEIN"/>
    <property type="match status" value="1"/>
</dbReference>
<evidence type="ECO:0000256" key="1">
    <source>
        <dbReference type="ARBA" id="ARBA00004651"/>
    </source>
</evidence>
<keyword evidence="5 6" id="KW-0472">Membrane</keyword>
<feature type="transmembrane region" description="Helical" evidence="6">
    <location>
        <begin position="152"/>
        <end position="173"/>
    </location>
</feature>
<evidence type="ECO:0000313" key="9">
    <source>
        <dbReference type="Proteomes" id="UP000342249"/>
    </source>
</evidence>
<reference evidence="8 9" key="1">
    <citation type="journal article" date="2019" name="Lett. Appl. Microbiol.">
        <title>A case of 'blown pack' spoilage of vacuum-packaged pork likely associated with Clostridium estertheticum in Canada.</title>
        <authorList>
            <person name="Zhang P."/>
            <person name="Ward P."/>
            <person name="McMullen L.M."/>
            <person name="Yang X."/>
        </authorList>
    </citation>
    <scope>NUCLEOTIDE SEQUENCE [LARGE SCALE GENOMIC DNA]</scope>
    <source>
        <strain evidence="8 9">MA19</strain>
    </source>
</reference>
<feature type="transmembrane region" description="Helical" evidence="6">
    <location>
        <begin position="111"/>
        <end position="132"/>
    </location>
</feature>
<dbReference type="RefSeq" id="WP_152750822.1">
    <property type="nucleotide sequence ID" value="NZ_SPSE01000016.1"/>
</dbReference>
<proteinExistence type="inferred from homology"/>